<evidence type="ECO:0000256" key="1">
    <source>
        <dbReference type="ARBA" id="ARBA00004123"/>
    </source>
</evidence>
<dbReference type="InterPro" id="IPR014722">
    <property type="entry name" value="Rib_uL2_dom2"/>
</dbReference>
<dbReference type="Pfam" id="PF23042">
    <property type="entry name" value="KOW1_SPT5"/>
    <property type="match status" value="1"/>
</dbReference>
<dbReference type="CDD" id="cd06085">
    <property type="entry name" value="KOW_Spt5_5"/>
    <property type="match status" value="1"/>
</dbReference>
<dbReference type="SMART" id="SM00739">
    <property type="entry name" value="KOW"/>
    <property type="match status" value="5"/>
</dbReference>
<comment type="subunit">
    <text evidence="8">Component of the SPT4-SPT5 complex. Interacts with RNA polymerase II.</text>
</comment>
<dbReference type="GO" id="GO:0006357">
    <property type="term" value="P:regulation of transcription by RNA polymerase II"/>
    <property type="evidence" value="ECO:0007669"/>
    <property type="project" value="InterPro"/>
</dbReference>
<dbReference type="Pfam" id="PF11942">
    <property type="entry name" value="Spt5_N"/>
    <property type="match status" value="1"/>
</dbReference>
<dbReference type="InterPro" id="IPR039385">
    <property type="entry name" value="NGN_Euk"/>
</dbReference>
<evidence type="ECO:0000313" key="13">
    <source>
        <dbReference type="EMBL" id="KIW98912.1"/>
    </source>
</evidence>
<dbReference type="InterPro" id="IPR022581">
    <property type="entry name" value="Spt5_N"/>
</dbReference>
<feature type="domain" description="KOW" evidence="11">
    <location>
        <begin position="683"/>
        <end position="708"/>
    </location>
</feature>
<dbReference type="InterPro" id="IPR036735">
    <property type="entry name" value="NGN_dom_sf"/>
</dbReference>
<dbReference type="Proteomes" id="UP000053789">
    <property type="component" value="Unassembled WGS sequence"/>
</dbReference>
<feature type="compositionally biased region" description="Acidic residues" evidence="10">
    <location>
        <begin position="150"/>
        <end position="171"/>
    </location>
</feature>
<dbReference type="PANTHER" id="PTHR11125">
    <property type="entry name" value="SUPPRESSOR OF TY 5"/>
    <property type="match status" value="1"/>
</dbReference>
<dbReference type="InterPro" id="IPR041976">
    <property type="entry name" value="KOW_Spt5_3"/>
</dbReference>
<dbReference type="EMBL" id="KN846980">
    <property type="protein sequence ID" value="KIW98912.1"/>
    <property type="molecule type" value="Genomic_DNA"/>
</dbReference>
<dbReference type="Pfam" id="PF12815">
    <property type="entry name" value="CTD"/>
    <property type="match status" value="1"/>
</dbReference>
<evidence type="ECO:0000256" key="7">
    <source>
        <dbReference type="ARBA" id="ARBA00024691"/>
    </source>
</evidence>
<evidence type="ECO:0000256" key="5">
    <source>
        <dbReference type="ARBA" id="ARBA00023163"/>
    </source>
</evidence>
<dbReference type="AlphaFoldDB" id="A0A0D2GKH7"/>
<dbReference type="Gene3D" id="3.30.70.940">
    <property type="entry name" value="NusG, N-terminal domain"/>
    <property type="match status" value="1"/>
</dbReference>
<dbReference type="GO" id="GO:0003729">
    <property type="term" value="F:mRNA binding"/>
    <property type="evidence" value="ECO:0007669"/>
    <property type="project" value="TreeGrafter"/>
</dbReference>
<dbReference type="Pfam" id="PF23037">
    <property type="entry name" value="KOWx_SPT5"/>
    <property type="match status" value="1"/>
</dbReference>
<feature type="domain" description="KOW" evidence="11">
    <location>
        <begin position="341"/>
        <end position="368"/>
    </location>
</feature>
<dbReference type="InterPro" id="IPR008991">
    <property type="entry name" value="Translation_prot_SH3-like_sf"/>
</dbReference>
<dbReference type="InterPro" id="IPR017071">
    <property type="entry name" value="TF_Spt5_eukaryote"/>
</dbReference>
<feature type="compositionally biased region" description="Basic and acidic residues" evidence="10">
    <location>
        <begin position="176"/>
        <end position="202"/>
    </location>
</feature>
<keyword evidence="5 9" id="KW-0804">Transcription</keyword>
<dbReference type="InterPro" id="IPR041977">
    <property type="entry name" value="KOW_Spt5_4"/>
</dbReference>
<evidence type="ECO:0000256" key="10">
    <source>
        <dbReference type="SAM" id="MobiDB-lite"/>
    </source>
</evidence>
<dbReference type="GO" id="GO:0032784">
    <property type="term" value="P:regulation of DNA-templated transcription elongation"/>
    <property type="evidence" value="ECO:0007669"/>
    <property type="project" value="InterPro"/>
</dbReference>
<evidence type="ECO:0000256" key="8">
    <source>
        <dbReference type="ARBA" id="ARBA00025870"/>
    </source>
</evidence>
<evidence type="ECO:0000256" key="4">
    <source>
        <dbReference type="ARBA" id="ARBA00022664"/>
    </source>
</evidence>
<dbReference type="InterPro" id="IPR039659">
    <property type="entry name" value="SPT5"/>
</dbReference>
<dbReference type="GO" id="GO:0006397">
    <property type="term" value="P:mRNA processing"/>
    <property type="evidence" value="ECO:0007669"/>
    <property type="project" value="UniProtKB-KW"/>
</dbReference>
<keyword evidence="4" id="KW-0507">mRNA processing</keyword>
<comment type="function">
    <text evidence="7 9">The SPT4-SPT5 complex mediates both activation and inhibition of transcription elongation, and plays a role in pre-mRNA processing. This complex seems to be important for the stability of the RNA polymerase II elongation machinery on the chromatin template but not for the inherent ability of this machinery to translocate down the gene.</text>
</comment>
<dbReference type="CDD" id="cd09888">
    <property type="entry name" value="NGN_Euk"/>
    <property type="match status" value="1"/>
</dbReference>
<feature type="compositionally biased region" description="Low complexity" evidence="10">
    <location>
        <begin position="988"/>
        <end position="1000"/>
    </location>
</feature>
<dbReference type="InterPro" id="IPR041973">
    <property type="entry name" value="KOW_Spt5_1"/>
</dbReference>
<dbReference type="FunFam" id="2.30.30.30:FF:000029">
    <property type="entry name" value="Transcription elongation factor SPT5"/>
    <property type="match status" value="1"/>
</dbReference>
<dbReference type="PIRSF" id="PIRSF036945">
    <property type="entry name" value="Spt5"/>
    <property type="match status" value="1"/>
</dbReference>
<feature type="domain" description="KOW" evidence="11">
    <location>
        <begin position="773"/>
        <end position="800"/>
    </location>
</feature>
<dbReference type="InterPro" id="IPR024945">
    <property type="entry name" value="Spt5_C_dom"/>
</dbReference>
<comment type="subcellular location">
    <subcellularLocation>
        <location evidence="1 9">Nucleus</location>
    </subcellularLocation>
</comment>
<name>A0A0D2GKH7_CLAB1</name>
<evidence type="ECO:0000256" key="2">
    <source>
        <dbReference type="ARBA" id="ARBA00006956"/>
    </source>
</evidence>
<comment type="similarity">
    <text evidence="2 9">Belongs to the SPT5 family.</text>
</comment>
<dbReference type="CDD" id="cd06082">
    <property type="entry name" value="KOW_Spt5_2"/>
    <property type="match status" value="1"/>
</dbReference>
<dbReference type="PANTHER" id="PTHR11125:SF7">
    <property type="entry name" value="TRANSCRIPTION ELONGATION FACTOR SPT5"/>
    <property type="match status" value="1"/>
</dbReference>
<dbReference type="RefSeq" id="XP_016625581.1">
    <property type="nucleotide sequence ID" value="XM_016758332.1"/>
</dbReference>
<dbReference type="Pfam" id="PF23290">
    <property type="entry name" value="KOW5_SPT5"/>
    <property type="match status" value="1"/>
</dbReference>
<dbReference type="Pfam" id="PF03439">
    <property type="entry name" value="Spt5-NGN"/>
    <property type="match status" value="1"/>
</dbReference>
<protein>
    <recommendedName>
        <fullName evidence="3 9">Transcription elongation factor SPT5</fullName>
    </recommendedName>
</protein>
<feature type="region of interest" description="Disordered" evidence="10">
    <location>
        <begin position="969"/>
        <end position="1107"/>
    </location>
</feature>
<organism evidence="13 14">
    <name type="scientific">Cladophialophora bantiana (strain ATCC 10958 / CBS 173.52 / CDC B-1940 / NIH 8579)</name>
    <name type="common">Xylohypha bantiana</name>
    <dbReference type="NCBI Taxonomy" id="1442370"/>
    <lineage>
        <taxon>Eukaryota</taxon>
        <taxon>Fungi</taxon>
        <taxon>Dikarya</taxon>
        <taxon>Ascomycota</taxon>
        <taxon>Pezizomycotina</taxon>
        <taxon>Eurotiomycetes</taxon>
        <taxon>Chaetothyriomycetidae</taxon>
        <taxon>Chaetothyriales</taxon>
        <taxon>Herpotrichiellaceae</taxon>
        <taxon>Cladophialophora</taxon>
    </lineage>
</organism>
<evidence type="ECO:0000256" key="6">
    <source>
        <dbReference type="ARBA" id="ARBA00023242"/>
    </source>
</evidence>
<sequence>MASGQSWLNQDFGGDDEESDNDFNPGAEAGSDAGDEDNEDSKPQSTARRANDEDEDEDEDDDDERPAPAVNGNKSTSPVRKSRRPPPDEDDDEGDQEEQADNGENDEGEGEDLNGEDEDEEDEEEEDEEDEDAITSRPRKRRRRGLNQFFEEEAEVDEDDDELEAEEDELGPDFIEQNHPDDDLPPEADHDDARHRELDRQRQMEASMDLEKQAAAYKERYGRRTAAALSQGSFVPQNLLMPDVNSPSIWGVRCKAGKEREIVSRIMKKYFESKGRNQLRIISAFERGDGPMAGYIFVEALNKSDVEDALTNVPDVYPRSKMNLVPIPEMPDLLRTRKDKELEVGGYVRIKRGLYMGDLAMIEDVETNGLEVTLRLVPRLSYGLDEDQGRPALADAKRKRPNTFGPINTFQNRPPQRLFNELEAKKRHERFVTQNRGLTGKSFTYKGDTYENGFLIKDFKLQHLITENVNPKLEEITKLTKTAADGSELLDLETLAHSLRNTTAEGNYMPGDEVEVYEGEQRGIVGKTEAVHGNIVSIMVSEGELTGQLVEVPVKGLRKRFKEGDNVKIIGGSKYRDEVGMVLRIKDDKVTVLTNNSNEEITVFSKDLREATDSGSGGAGSSKFDVQELVQLDPTTVGCVIRADRDSVRILDQNGSVMTKIPSQIQKIEARKNAVATDKNGSEIRIGDVVRESGGEGKSGTILHIHRGYVFCHNKLGIENAGVWVNRCTNVITTAAKGGRITAPSTDLTKMNPALQMKRPDMSMAPPQRPGRDPLQGRLVHINKGTYKGHRAIVKDTTAGEARLELQTKNKVINVSKMDLSIIDTNTQNRTRYEDWIRQRGGPSTIRTGLGVPGSRVPDAGFGGRTPMGVMDGGRTPAWGTSSRTPAWSGPGSGGLDSGRTPTWKGPSGSQTSYGGGSMTSYGGAGNYSANTGSRTPAWSSSAKTPYGADHGFGSSGSSGFDAFAAGSRTPAYNSASSRTPAWGGPGSSAASAPTPGARPYDAPTPGISAPTPSASGSGRYEDEAYTPYLSAPTPGASAAVQDAPTPAPPTFAKSANREPLKNNRLAVFDAPTPAASAPTPYASGGFDAPTPAAGGPRYVDDEDDEE</sequence>
<dbReference type="GeneID" id="27693503"/>
<dbReference type="InterPro" id="IPR041978">
    <property type="entry name" value="KOW_Spt5_5"/>
</dbReference>
<dbReference type="FunFam" id="3.30.70.940:FF:000005">
    <property type="entry name" value="Transcription elongation factor SPT5"/>
    <property type="match status" value="1"/>
</dbReference>
<dbReference type="VEuPathDB" id="FungiDB:Z519_00575"/>
<accession>A0A0D2GKH7</accession>
<dbReference type="SMART" id="SM01104">
    <property type="entry name" value="CTD"/>
    <property type="match status" value="1"/>
</dbReference>
<evidence type="ECO:0000259" key="11">
    <source>
        <dbReference type="SMART" id="SM00739"/>
    </source>
</evidence>
<feature type="region of interest" description="Disordered" evidence="10">
    <location>
        <begin position="1"/>
        <end position="202"/>
    </location>
</feature>
<dbReference type="Gene3D" id="2.30.30.30">
    <property type="match status" value="3"/>
</dbReference>
<feature type="compositionally biased region" description="Polar residues" evidence="10">
    <location>
        <begin position="971"/>
        <end position="980"/>
    </location>
</feature>
<dbReference type="CDD" id="cd06083">
    <property type="entry name" value="KOW_Spt5_3"/>
    <property type="match status" value="1"/>
</dbReference>
<keyword evidence="14" id="KW-1185">Reference proteome</keyword>
<evidence type="ECO:0000259" key="12">
    <source>
        <dbReference type="SMART" id="SM01104"/>
    </source>
</evidence>
<reference evidence="13" key="1">
    <citation type="submission" date="2015-01" db="EMBL/GenBank/DDBJ databases">
        <title>The Genome Sequence of Cladophialophora bantiana CBS 173.52.</title>
        <authorList>
            <consortium name="The Broad Institute Genomics Platform"/>
            <person name="Cuomo C."/>
            <person name="de Hoog S."/>
            <person name="Gorbushina A."/>
            <person name="Stielow B."/>
            <person name="Teixiera M."/>
            <person name="Abouelleil A."/>
            <person name="Chapman S.B."/>
            <person name="Priest M."/>
            <person name="Young S.K."/>
            <person name="Wortman J."/>
            <person name="Nusbaum C."/>
            <person name="Birren B."/>
        </authorList>
    </citation>
    <scope>NUCLEOTIDE SEQUENCE [LARGE SCALE GENOMIC DNA]</scope>
    <source>
        <strain evidence="13">CBS 173.52</strain>
    </source>
</reference>
<dbReference type="CDD" id="cd06081">
    <property type="entry name" value="KOW_Spt5_1"/>
    <property type="match status" value="1"/>
</dbReference>
<dbReference type="InterPro" id="IPR041975">
    <property type="entry name" value="KOW_Spt5_2"/>
</dbReference>
<feature type="region of interest" description="Disordered" evidence="10">
    <location>
        <begin position="844"/>
        <end position="918"/>
    </location>
</feature>
<feature type="compositionally biased region" description="Acidic residues" evidence="10">
    <location>
        <begin position="88"/>
        <end position="133"/>
    </location>
</feature>
<feature type="domain" description="KOW" evidence="11">
    <location>
        <begin position="560"/>
        <end position="588"/>
    </location>
</feature>
<evidence type="ECO:0000256" key="3">
    <source>
        <dbReference type="ARBA" id="ARBA00020181"/>
    </source>
</evidence>
<evidence type="ECO:0000313" key="14">
    <source>
        <dbReference type="Proteomes" id="UP000053789"/>
    </source>
</evidence>
<dbReference type="HOGENOM" id="CLU_003537_1_1_1"/>
<feature type="compositionally biased region" description="Low complexity" evidence="10">
    <location>
        <begin position="1071"/>
        <end position="1084"/>
    </location>
</feature>
<feature type="compositionally biased region" description="Acidic residues" evidence="10">
    <location>
        <begin position="52"/>
        <end position="64"/>
    </location>
</feature>
<evidence type="ECO:0000256" key="9">
    <source>
        <dbReference type="PIRNR" id="PIRNR036945"/>
    </source>
</evidence>
<proteinExistence type="inferred from homology"/>
<keyword evidence="6 9" id="KW-0539">Nucleus</keyword>
<dbReference type="OrthoDB" id="28901at2759"/>
<dbReference type="Pfam" id="PF23291">
    <property type="entry name" value="KOW4_SPT5"/>
    <property type="match status" value="1"/>
</dbReference>
<dbReference type="Pfam" id="PF23284">
    <property type="entry name" value="KOW2_Spt5"/>
    <property type="match status" value="1"/>
</dbReference>
<dbReference type="GO" id="GO:0032044">
    <property type="term" value="C:DSIF complex"/>
    <property type="evidence" value="ECO:0007669"/>
    <property type="project" value="TreeGrafter"/>
</dbReference>
<dbReference type="SUPFAM" id="SSF50104">
    <property type="entry name" value="Translation proteins SH3-like domain"/>
    <property type="match status" value="1"/>
</dbReference>
<gene>
    <name evidence="13" type="ORF">Z519_00575</name>
</gene>
<dbReference type="InterPro" id="IPR005100">
    <property type="entry name" value="NGN-domain"/>
</dbReference>
<dbReference type="CDD" id="cd06084">
    <property type="entry name" value="KOW_Spt5_4"/>
    <property type="match status" value="1"/>
</dbReference>
<feature type="domain" description="Spt5 C-terminal" evidence="12">
    <location>
        <begin position="873"/>
        <end position="1081"/>
    </location>
</feature>
<dbReference type="GO" id="GO:0006368">
    <property type="term" value="P:transcription elongation by RNA polymerase II"/>
    <property type="evidence" value="ECO:0007669"/>
    <property type="project" value="TreeGrafter"/>
</dbReference>
<dbReference type="InterPro" id="IPR005824">
    <property type="entry name" value="KOW"/>
</dbReference>
<feature type="domain" description="KOW" evidence="11">
    <location>
        <begin position="507"/>
        <end position="534"/>
    </location>
</feature>
<dbReference type="InterPro" id="IPR057936">
    <property type="entry name" value="KOWx_Spt5"/>
</dbReference>